<comment type="caution">
    <text evidence="3">The sequence shown here is derived from an EMBL/GenBank/DDBJ whole genome shotgun (WGS) entry which is preliminary data.</text>
</comment>
<feature type="region of interest" description="Disordered" evidence="2">
    <location>
        <begin position="603"/>
        <end position="639"/>
    </location>
</feature>
<feature type="compositionally biased region" description="Basic and acidic residues" evidence="2">
    <location>
        <begin position="208"/>
        <end position="232"/>
    </location>
</feature>
<evidence type="ECO:0000313" key="4">
    <source>
        <dbReference type="Proteomes" id="UP000775872"/>
    </source>
</evidence>
<sequence length="681" mass="79048">MTKTAATNISEVESFFLTAMDALAADVVFDSVDGDQTFHQVQLDLLGIRFMRCSRIMGLAHQEVPYIQGCLSNKDLVTVYQRMFEFKAALDRSGTFVPADTRAAHVDPDPDSLRGWLSNFQRDYRRRFNAEHPHLILKWVPKTHDHIQTMLSSFNDAIVSLEQLVGHDIMSLARQDAVELAKAPCQAHLMEVASGTDPMLFELLQEEQKKKHQQLEQKGPQDQDHNGQHDSAQHQQLEQKGPQDQDHNGQHDSAQHQEQLQREYDVLQTKLAGIRCEQTERNESRCLAPTVLEIKQATTDQDLRLRLARMEREQAAANQHYLLRLDKLQREQRATDQAYHHKRDILQKNQATSELVYPQQEAKLQSDQAIRDQDRFQQMTAIDSVYSQRKADLQRKLGERKSELRRELGQRKSELQKMLVDADLLFVQKSMELRTQCHREKEKLWEEYNLQLQKYSSDALALQHIHTMDRNRYSHRLAELKSRYAVQRKENSNWRLRWKKQHILQQEDYSRQIIRMRREYTLKHHQLEQQYAKGSLDHLQWQAEKQQELEELEDQLQRIQQQMPLEMTREQDDGASAINNPTSNPSYVYRSLADWKARQAVAADTPSKATTADAPSTPTTTSSVTIPSSAPEAPSRSNGPIVPIYYQWPTDDPSVLIGQEFGTELRNRVIDNSLIMLRPDA</sequence>
<dbReference type="Proteomes" id="UP000775872">
    <property type="component" value="Unassembled WGS sequence"/>
</dbReference>
<dbReference type="OrthoDB" id="5151955at2759"/>
<dbReference type="AlphaFoldDB" id="A0A9N9YZF6"/>
<feature type="coiled-coil region" evidence="1">
    <location>
        <begin position="542"/>
        <end position="569"/>
    </location>
</feature>
<evidence type="ECO:0000313" key="3">
    <source>
        <dbReference type="EMBL" id="CAH0046248.1"/>
    </source>
</evidence>
<keyword evidence="4" id="KW-1185">Reference proteome</keyword>
<organism evidence="3 4">
    <name type="scientific">Clonostachys solani</name>
    <dbReference type="NCBI Taxonomy" id="160281"/>
    <lineage>
        <taxon>Eukaryota</taxon>
        <taxon>Fungi</taxon>
        <taxon>Dikarya</taxon>
        <taxon>Ascomycota</taxon>
        <taxon>Pezizomycotina</taxon>
        <taxon>Sordariomycetes</taxon>
        <taxon>Hypocreomycetidae</taxon>
        <taxon>Hypocreales</taxon>
        <taxon>Bionectriaceae</taxon>
        <taxon>Clonostachys</taxon>
    </lineage>
</organism>
<protein>
    <submittedName>
        <fullName evidence="3">Uncharacterized protein</fullName>
    </submittedName>
</protein>
<evidence type="ECO:0000256" key="2">
    <source>
        <dbReference type="SAM" id="MobiDB-lite"/>
    </source>
</evidence>
<evidence type="ECO:0000256" key="1">
    <source>
        <dbReference type="SAM" id="Coils"/>
    </source>
</evidence>
<keyword evidence="1" id="KW-0175">Coiled coil</keyword>
<feature type="compositionally biased region" description="Basic and acidic residues" evidence="2">
    <location>
        <begin position="241"/>
        <end position="259"/>
    </location>
</feature>
<accession>A0A9N9YZF6</accession>
<gene>
    <name evidence="3" type="ORF">CSOL1703_00011977</name>
</gene>
<dbReference type="EMBL" id="CABFOC020000014">
    <property type="protein sequence ID" value="CAH0046248.1"/>
    <property type="molecule type" value="Genomic_DNA"/>
</dbReference>
<proteinExistence type="predicted"/>
<feature type="region of interest" description="Disordered" evidence="2">
    <location>
        <begin position="208"/>
        <end position="259"/>
    </location>
</feature>
<name>A0A9N9YZF6_9HYPO</name>
<reference evidence="3" key="1">
    <citation type="submission" date="2021-10" db="EMBL/GenBank/DDBJ databases">
        <authorList>
            <person name="Piombo E."/>
        </authorList>
    </citation>
    <scope>NUCLEOTIDE SEQUENCE</scope>
</reference>
<feature type="compositionally biased region" description="Low complexity" evidence="2">
    <location>
        <begin position="603"/>
        <end position="631"/>
    </location>
</feature>